<sequence>MGEEEGEKKFKLPYRSKLTERIAPGQTLIVKGKALDHAKKFDVGLHRDSPELNGGDIPLHISMSFSKRKISFNTFTNNNWGKTERQKLPFKKGNAFDLRIRAHNSKFVIYCNGREVKIFDYRVPLQWVTYVSVDGDTVIDHVQWGGKYYPVPYESGIIDGGLLPGKSLCITGMPYKHSKRFNINLLKQNGDIVLHFNPRLDKKVVVRNALIGGVWGKAERDGKTPFKKDKMFDIQLKNEDCAIQMFVNGKRFGKFALRSGAEDIVGIQIQGDVEISGIQIQ</sequence>
<keyword evidence="1 2" id="KW-0430">Lectin</keyword>
<feature type="domain" description="Galectin" evidence="3">
    <location>
        <begin position="154"/>
        <end position="281"/>
    </location>
</feature>
<dbReference type="PANTHER" id="PTHR11346">
    <property type="entry name" value="GALECTIN"/>
    <property type="match status" value="1"/>
</dbReference>
<dbReference type="OrthoDB" id="6251307at2759"/>
<dbReference type="AlphaFoldDB" id="A0A3P7LYR1"/>
<dbReference type="Proteomes" id="UP000277928">
    <property type="component" value="Unassembled WGS sequence"/>
</dbReference>
<name>A0A3P7LYR1_LITSI</name>
<dbReference type="GO" id="GO:0016936">
    <property type="term" value="F:galactoside binding"/>
    <property type="evidence" value="ECO:0007669"/>
    <property type="project" value="TreeGrafter"/>
</dbReference>
<evidence type="ECO:0000259" key="3">
    <source>
        <dbReference type="PROSITE" id="PS51304"/>
    </source>
</evidence>
<dbReference type="InterPro" id="IPR044156">
    <property type="entry name" value="Galectin-like"/>
</dbReference>
<gene>
    <name evidence="4" type="ORF">NLS_LOCUS9811</name>
</gene>
<dbReference type="CDD" id="cd00070">
    <property type="entry name" value="GLECT"/>
    <property type="match status" value="2"/>
</dbReference>
<dbReference type="SMART" id="SM00908">
    <property type="entry name" value="Gal-bind_lectin"/>
    <property type="match status" value="2"/>
</dbReference>
<dbReference type="GO" id="GO:0030246">
    <property type="term" value="F:carbohydrate binding"/>
    <property type="evidence" value="ECO:0007669"/>
    <property type="project" value="UniProtKB-UniRule"/>
</dbReference>
<dbReference type="PROSITE" id="PS51304">
    <property type="entry name" value="GALECTIN"/>
    <property type="match status" value="2"/>
</dbReference>
<dbReference type="STRING" id="42156.A0A3P7LYR1"/>
<proteinExistence type="predicted"/>
<feature type="domain" description="Galectin" evidence="3">
    <location>
        <begin position="14"/>
        <end position="145"/>
    </location>
</feature>
<accession>A0A3P7LYR1</accession>
<evidence type="ECO:0000256" key="1">
    <source>
        <dbReference type="ARBA" id="ARBA00022734"/>
    </source>
</evidence>
<evidence type="ECO:0000313" key="5">
    <source>
        <dbReference type="Proteomes" id="UP000277928"/>
    </source>
</evidence>
<dbReference type="Pfam" id="PF00337">
    <property type="entry name" value="Gal-bind_lectin"/>
    <property type="match status" value="2"/>
</dbReference>
<dbReference type="OMA" id="PRFDEKH"/>
<evidence type="ECO:0000313" key="4">
    <source>
        <dbReference type="EMBL" id="VDM92498.1"/>
    </source>
</evidence>
<dbReference type="PANTHER" id="PTHR11346:SF93">
    <property type="entry name" value="GALECTIN DOMAIN-CONTAINING PROTEIN"/>
    <property type="match status" value="1"/>
</dbReference>
<dbReference type="Gene3D" id="2.60.120.200">
    <property type="match status" value="2"/>
</dbReference>
<protein>
    <recommendedName>
        <fullName evidence="2">Galectin</fullName>
    </recommendedName>
</protein>
<dbReference type="SMART" id="SM00276">
    <property type="entry name" value="GLECT"/>
    <property type="match status" value="2"/>
</dbReference>
<evidence type="ECO:0000256" key="2">
    <source>
        <dbReference type="RuleBase" id="RU102079"/>
    </source>
</evidence>
<dbReference type="SUPFAM" id="SSF49899">
    <property type="entry name" value="Concanavalin A-like lectins/glucanases"/>
    <property type="match status" value="2"/>
</dbReference>
<dbReference type="InterPro" id="IPR001079">
    <property type="entry name" value="Galectin_CRD"/>
</dbReference>
<keyword evidence="5" id="KW-1185">Reference proteome</keyword>
<dbReference type="EMBL" id="UYRX01001972">
    <property type="protein sequence ID" value="VDM92498.1"/>
    <property type="molecule type" value="Genomic_DNA"/>
</dbReference>
<reference evidence="4 5" key="1">
    <citation type="submission" date="2018-08" db="EMBL/GenBank/DDBJ databases">
        <authorList>
            <person name="Laetsch R D."/>
            <person name="Stevens L."/>
            <person name="Kumar S."/>
            <person name="Blaxter L. M."/>
        </authorList>
    </citation>
    <scope>NUCLEOTIDE SEQUENCE [LARGE SCALE GENOMIC DNA]</scope>
</reference>
<organism evidence="4 5">
    <name type="scientific">Litomosoides sigmodontis</name>
    <name type="common">Filarial nematode worm</name>
    <dbReference type="NCBI Taxonomy" id="42156"/>
    <lineage>
        <taxon>Eukaryota</taxon>
        <taxon>Metazoa</taxon>
        <taxon>Ecdysozoa</taxon>
        <taxon>Nematoda</taxon>
        <taxon>Chromadorea</taxon>
        <taxon>Rhabditida</taxon>
        <taxon>Spirurina</taxon>
        <taxon>Spiruromorpha</taxon>
        <taxon>Filarioidea</taxon>
        <taxon>Onchocercidae</taxon>
        <taxon>Litomosoides</taxon>
    </lineage>
</organism>
<dbReference type="InterPro" id="IPR013320">
    <property type="entry name" value="ConA-like_dom_sf"/>
</dbReference>